<comment type="similarity">
    <text evidence="1">Belongs to the FlgD family.</text>
</comment>
<organism evidence="3 4">
    <name type="scientific">Paenibacillus baekrokdamisoli</name>
    <dbReference type="NCBI Taxonomy" id="1712516"/>
    <lineage>
        <taxon>Bacteria</taxon>
        <taxon>Bacillati</taxon>
        <taxon>Bacillota</taxon>
        <taxon>Bacilli</taxon>
        <taxon>Bacillales</taxon>
        <taxon>Paenibacillaceae</taxon>
        <taxon>Paenibacillus</taxon>
    </lineage>
</organism>
<dbReference type="InterPro" id="IPR005648">
    <property type="entry name" value="FlgD"/>
</dbReference>
<dbReference type="KEGG" id="pbk:Back11_22150"/>
<dbReference type="RefSeq" id="WP_125656435.1">
    <property type="nucleotide sequence ID" value="NZ_AP019308.1"/>
</dbReference>
<evidence type="ECO:0000313" key="4">
    <source>
        <dbReference type="Proteomes" id="UP000275368"/>
    </source>
</evidence>
<dbReference type="OrthoDB" id="280334at2"/>
<dbReference type="Pfam" id="PF03963">
    <property type="entry name" value="FlgD"/>
    <property type="match status" value="1"/>
</dbReference>
<dbReference type="AlphaFoldDB" id="A0A3G9IPT8"/>
<evidence type="ECO:0000313" key="3">
    <source>
        <dbReference type="EMBL" id="BBH20870.1"/>
    </source>
</evidence>
<dbReference type="GO" id="GO:0044781">
    <property type="term" value="P:bacterial-type flagellum organization"/>
    <property type="evidence" value="ECO:0007669"/>
    <property type="project" value="UniProtKB-KW"/>
</dbReference>
<protein>
    <submittedName>
        <fullName evidence="3">Uncharacterized protein</fullName>
    </submittedName>
</protein>
<keyword evidence="2" id="KW-1005">Bacterial flagellum biogenesis</keyword>
<keyword evidence="4" id="KW-1185">Reference proteome</keyword>
<evidence type="ECO:0000256" key="2">
    <source>
        <dbReference type="ARBA" id="ARBA00022795"/>
    </source>
</evidence>
<name>A0A3G9IPT8_9BACL</name>
<sequence length="150" mass="16397">MSGDSVSTRNVWPNYDSSNVQTAAKTKSQTLGKDEFLRILVTQLKNQDPMQPLQDKDFIAQMAQFSSVEQLMNMGEQMTKFNQNLGTASSMIGKEVSWNEYAQTGELLPVSGKVDSIVIKDGIQYARVGDKNISLDKILSIAEGGASTNG</sequence>
<proteinExistence type="inferred from homology"/>
<gene>
    <name evidence="3" type="primary">ylxG</name>
    <name evidence="3" type="ORF">Back11_22150</name>
</gene>
<dbReference type="EMBL" id="AP019308">
    <property type="protein sequence ID" value="BBH20870.1"/>
    <property type="molecule type" value="Genomic_DNA"/>
</dbReference>
<accession>A0A3G9IPT8</accession>
<reference evidence="3 4" key="1">
    <citation type="submission" date="2018-11" db="EMBL/GenBank/DDBJ databases">
        <title>Complete genome sequence of Paenibacillus baekrokdamisoli strain KCTC 33723.</title>
        <authorList>
            <person name="Kang S.W."/>
            <person name="Lee K.C."/>
            <person name="Kim K.K."/>
            <person name="Kim J.S."/>
            <person name="Kim D.S."/>
            <person name="Ko S.H."/>
            <person name="Yang S.H."/>
            <person name="Lee J.S."/>
        </authorList>
    </citation>
    <scope>NUCLEOTIDE SEQUENCE [LARGE SCALE GENOMIC DNA]</scope>
    <source>
        <strain evidence="3 4">KCTC 33723</strain>
    </source>
</reference>
<dbReference type="Proteomes" id="UP000275368">
    <property type="component" value="Chromosome"/>
</dbReference>
<evidence type="ECO:0000256" key="1">
    <source>
        <dbReference type="ARBA" id="ARBA00010577"/>
    </source>
</evidence>